<feature type="region of interest" description="Disordered" evidence="1">
    <location>
        <begin position="375"/>
        <end position="398"/>
    </location>
</feature>
<dbReference type="RefSeq" id="WP_013766824.1">
    <property type="nucleotide sequence ID" value="NC_015510.1"/>
</dbReference>
<feature type="region of interest" description="Disordered" evidence="1">
    <location>
        <begin position="441"/>
        <end position="462"/>
    </location>
</feature>
<dbReference type="OrthoDB" id="644207at2"/>
<dbReference type="eggNOG" id="COG4675">
    <property type="taxonomic scope" value="Bacteria"/>
</dbReference>
<evidence type="ECO:0000256" key="1">
    <source>
        <dbReference type="SAM" id="MobiDB-lite"/>
    </source>
</evidence>
<dbReference type="Gene3D" id="3.90.1340.10">
    <property type="entry name" value="Phage tail collar domain"/>
    <property type="match status" value="1"/>
</dbReference>
<reference evidence="4 5" key="1">
    <citation type="journal article" date="2011" name="Stand. Genomic Sci.">
        <title>Complete genome sequence of Haliscomenobacter hydrossis type strain (O).</title>
        <authorList>
            <consortium name="US DOE Joint Genome Institute (JGI-PGF)"/>
            <person name="Daligault H."/>
            <person name="Lapidus A."/>
            <person name="Zeytun A."/>
            <person name="Nolan M."/>
            <person name="Lucas S."/>
            <person name="Del Rio T.G."/>
            <person name="Tice H."/>
            <person name="Cheng J.F."/>
            <person name="Tapia R."/>
            <person name="Han C."/>
            <person name="Goodwin L."/>
            <person name="Pitluck S."/>
            <person name="Liolios K."/>
            <person name="Pagani I."/>
            <person name="Ivanova N."/>
            <person name="Huntemann M."/>
            <person name="Mavromatis K."/>
            <person name="Mikhailova N."/>
            <person name="Pati A."/>
            <person name="Chen A."/>
            <person name="Palaniappan K."/>
            <person name="Land M."/>
            <person name="Hauser L."/>
            <person name="Brambilla E.M."/>
            <person name="Rohde M."/>
            <person name="Verbarg S."/>
            <person name="Goker M."/>
            <person name="Bristow J."/>
            <person name="Eisen J.A."/>
            <person name="Markowitz V."/>
            <person name="Hugenholtz P."/>
            <person name="Kyrpides N.C."/>
            <person name="Klenk H.P."/>
            <person name="Woyke T."/>
        </authorList>
    </citation>
    <scope>NUCLEOTIDE SEQUENCE [LARGE SCALE GENOMIC DNA]</scope>
    <source>
        <strain evidence="5">ATCC 27775 / DSM 1100 / LMG 10767 / O</strain>
    </source>
</reference>
<accession>F4KS41</accession>
<dbReference type="EMBL" id="CP002691">
    <property type="protein sequence ID" value="AEE52286.1"/>
    <property type="molecule type" value="Genomic_DNA"/>
</dbReference>
<evidence type="ECO:0000313" key="4">
    <source>
        <dbReference type="EMBL" id="AEE52286.1"/>
    </source>
</evidence>
<dbReference type="Pfam" id="PF07484">
    <property type="entry name" value="Collar"/>
    <property type="match status" value="1"/>
</dbReference>
<dbReference type="SUPFAM" id="SSF88874">
    <property type="entry name" value="Receptor-binding domain of short tail fibre protein gp12"/>
    <property type="match status" value="1"/>
</dbReference>
<dbReference type="HOGENOM" id="CLU_574611_0_0_10"/>
<keyword evidence="5" id="KW-1185">Reference proteome</keyword>
<gene>
    <name evidence="4" type="ordered locus">Halhy_4445</name>
</gene>
<evidence type="ECO:0000313" key="5">
    <source>
        <dbReference type="Proteomes" id="UP000008461"/>
    </source>
</evidence>
<protein>
    <submittedName>
        <fullName evidence="4">Tail Collar domain protein</fullName>
    </submittedName>
</protein>
<dbReference type="InterPro" id="IPR037053">
    <property type="entry name" value="Phage_tail_collar_dom_sf"/>
</dbReference>
<name>F4KS41_HALH1</name>
<feature type="chain" id="PRO_5003311991" evidence="2">
    <location>
        <begin position="19"/>
        <end position="475"/>
    </location>
</feature>
<dbReference type="AlphaFoldDB" id="F4KS41"/>
<organism evidence="4 5">
    <name type="scientific">Haliscomenobacter hydrossis (strain ATCC 27775 / DSM 1100 / LMG 10767 / O)</name>
    <dbReference type="NCBI Taxonomy" id="760192"/>
    <lineage>
        <taxon>Bacteria</taxon>
        <taxon>Pseudomonadati</taxon>
        <taxon>Bacteroidota</taxon>
        <taxon>Saprospiria</taxon>
        <taxon>Saprospirales</taxon>
        <taxon>Haliscomenobacteraceae</taxon>
        <taxon>Haliscomenobacter</taxon>
    </lineage>
</organism>
<sequence>MKNLLIILLILCANTISAQSPQSLNYQAIAWNSDNTPRANQLIRVKIAILNQSASGPEIFNEEYPVTTNSQGLFTLEIGSLNLNDFQKINWGSGAKFLQVSIDGVLIGTSKMLSVPYALYAENTNLKAGAGIGVSGNTITNTGDLDNTNEIQTLNLSPDGKQLSLNKGGGTVLLTQQGGTAGPTYSGGSGISISPTNVISTDLRAGEGIAINGNTISATNTGGGGTGTNYTAGKGITINGNTISNAGDGDTSTVNEIQTLSLNSNNNELTLSKGGGTVTLPTGSGGGGTTYTAGTGISIDGTNKISATNGVPAGSIMAYGGATPPDGWLLCDGSTVSSSKYPELFGAIGTNWGDGGSGSFNLPDLRGLFLRGIDGTAGNDPDKTTRASKNSGNAGNRVGSYQDDMFQGHFHSTDGARFLNTQPAASGMGGESSNGAALFRTPSITNPTSDGTNGTPRTGSETRPKNVYVLYIIKY</sequence>
<evidence type="ECO:0000259" key="3">
    <source>
        <dbReference type="Pfam" id="PF07484"/>
    </source>
</evidence>
<feature type="signal peptide" evidence="2">
    <location>
        <begin position="1"/>
        <end position="18"/>
    </location>
</feature>
<dbReference type="Proteomes" id="UP000008461">
    <property type="component" value="Chromosome"/>
</dbReference>
<dbReference type="STRING" id="760192.Halhy_4445"/>
<feature type="domain" description="Phage tail collar" evidence="3">
    <location>
        <begin position="314"/>
        <end position="369"/>
    </location>
</feature>
<evidence type="ECO:0000256" key="2">
    <source>
        <dbReference type="SAM" id="SignalP"/>
    </source>
</evidence>
<reference key="2">
    <citation type="submission" date="2011-04" db="EMBL/GenBank/DDBJ databases">
        <title>Complete sequence of chromosome of Haliscomenobacter hydrossis DSM 1100.</title>
        <authorList>
            <consortium name="US DOE Joint Genome Institute (JGI-PGF)"/>
            <person name="Lucas S."/>
            <person name="Han J."/>
            <person name="Lapidus A."/>
            <person name="Bruce D."/>
            <person name="Goodwin L."/>
            <person name="Pitluck S."/>
            <person name="Peters L."/>
            <person name="Kyrpides N."/>
            <person name="Mavromatis K."/>
            <person name="Ivanova N."/>
            <person name="Ovchinnikova G."/>
            <person name="Pagani I."/>
            <person name="Daligault H."/>
            <person name="Detter J.C."/>
            <person name="Han C."/>
            <person name="Land M."/>
            <person name="Hauser L."/>
            <person name="Markowitz V."/>
            <person name="Cheng J.-F."/>
            <person name="Hugenholtz P."/>
            <person name="Woyke T."/>
            <person name="Wu D."/>
            <person name="Verbarg S."/>
            <person name="Frueling A."/>
            <person name="Brambilla E."/>
            <person name="Klenk H.-P."/>
            <person name="Eisen J.A."/>
        </authorList>
    </citation>
    <scope>NUCLEOTIDE SEQUENCE</scope>
    <source>
        <strain>DSM 1100</strain>
    </source>
</reference>
<dbReference type="KEGG" id="hhy:Halhy_4445"/>
<dbReference type="InterPro" id="IPR011083">
    <property type="entry name" value="Phage_tail_collar_dom"/>
</dbReference>
<feature type="compositionally biased region" description="Polar residues" evidence="1">
    <location>
        <begin position="442"/>
        <end position="461"/>
    </location>
</feature>
<proteinExistence type="predicted"/>
<keyword evidence="2" id="KW-0732">Signal</keyword>